<evidence type="ECO:0000313" key="1">
    <source>
        <dbReference type="EMBL" id="KAF6485720.1"/>
    </source>
</evidence>
<keyword evidence="2" id="KW-1185">Reference proteome</keyword>
<proteinExistence type="predicted"/>
<comment type="caution">
    <text evidence="1">The sequence shown here is derived from an EMBL/GenBank/DDBJ whole genome shotgun (WGS) entry which is preliminary data.</text>
</comment>
<evidence type="ECO:0000313" key="2">
    <source>
        <dbReference type="Proteomes" id="UP000593571"/>
    </source>
</evidence>
<protein>
    <submittedName>
        <fullName evidence="1">Uncharacterized protein</fullName>
    </submittedName>
</protein>
<dbReference type="EMBL" id="JACASE010000003">
    <property type="protein sequence ID" value="KAF6485720.1"/>
    <property type="molecule type" value="Genomic_DNA"/>
</dbReference>
<sequence length="264" mass="27989">MGCRPRLGFGGRLCSLRRRGPRVGMNGGRHRPPLAHTLAPFPAGLVPFSACEAFPRSPLCVPHSDASLGALTAADRAGPCALLAPRGGLWTVRGVTAGLDKLADMSLHGLLVLCRKKSPASSLVSRGCVHHSAVALLILTDAFSSTSVLCDIHEALQMLKKNQVAFAKFIFSSFSKRTLSLPLASRGRPAGCDRQVSLSVHSYFATYSDLPLQFCLAISFPEIFSLSFSLSPFLLPVGLMAGSFLLFPGCGCLRVPGEPLSVLS</sequence>
<accession>A0A7J8IND9</accession>
<organism evidence="1 2">
    <name type="scientific">Rousettus aegyptiacus</name>
    <name type="common">Egyptian fruit bat</name>
    <name type="synonym">Pteropus aegyptiacus</name>
    <dbReference type="NCBI Taxonomy" id="9407"/>
    <lineage>
        <taxon>Eukaryota</taxon>
        <taxon>Metazoa</taxon>
        <taxon>Chordata</taxon>
        <taxon>Craniata</taxon>
        <taxon>Vertebrata</taxon>
        <taxon>Euteleostomi</taxon>
        <taxon>Mammalia</taxon>
        <taxon>Eutheria</taxon>
        <taxon>Laurasiatheria</taxon>
        <taxon>Chiroptera</taxon>
        <taxon>Yinpterochiroptera</taxon>
        <taxon>Pteropodoidea</taxon>
        <taxon>Pteropodidae</taxon>
        <taxon>Rousettinae</taxon>
        <taxon>Rousettus</taxon>
    </lineage>
</organism>
<name>A0A7J8IND9_ROUAE</name>
<dbReference type="AlphaFoldDB" id="A0A7J8IND9"/>
<gene>
    <name evidence="1" type="ORF">HJG63_010849</name>
</gene>
<reference evidence="1 2" key="1">
    <citation type="journal article" date="2020" name="Nature">
        <title>Six reference-quality genomes reveal evolution of bat adaptations.</title>
        <authorList>
            <person name="Jebb D."/>
            <person name="Huang Z."/>
            <person name="Pippel M."/>
            <person name="Hughes G.M."/>
            <person name="Lavrichenko K."/>
            <person name="Devanna P."/>
            <person name="Winkler S."/>
            <person name="Jermiin L.S."/>
            <person name="Skirmuntt E.C."/>
            <person name="Katzourakis A."/>
            <person name="Burkitt-Gray L."/>
            <person name="Ray D.A."/>
            <person name="Sullivan K.A.M."/>
            <person name="Roscito J.G."/>
            <person name="Kirilenko B.M."/>
            <person name="Davalos L.M."/>
            <person name="Corthals A.P."/>
            <person name="Power M.L."/>
            <person name="Jones G."/>
            <person name="Ransome R.D."/>
            <person name="Dechmann D.K.N."/>
            <person name="Locatelli A.G."/>
            <person name="Puechmaille S.J."/>
            <person name="Fedrigo O."/>
            <person name="Jarvis E.D."/>
            <person name="Hiller M."/>
            <person name="Vernes S.C."/>
            <person name="Myers E.W."/>
            <person name="Teeling E.C."/>
        </authorList>
    </citation>
    <scope>NUCLEOTIDE SEQUENCE [LARGE SCALE GENOMIC DNA]</scope>
    <source>
        <strain evidence="1">MRouAeg1</strain>
        <tissue evidence="1">Muscle</tissue>
    </source>
</reference>
<dbReference type="Proteomes" id="UP000593571">
    <property type="component" value="Unassembled WGS sequence"/>
</dbReference>